<evidence type="ECO:0000256" key="5">
    <source>
        <dbReference type="ARBA" id="ARBA00023235"/>
    </source>
</evidence>
<dbReference type="PANTHER" id="PTHR43811:SF19">
    <property type="entry name" value="39 KDA FK506-BINDING NUCLEAR PROTEIN"/>
    <property type="match status" value="1"/>
</dbReference>
<gene>
    <name evidence="10" type="ORF">HD597_002454</name>
</gene>
<feature type="region of interest" description="Disordered" evidence="7">
    <location>
        <begin position="29"/>
        <end position="52"/>
    </location>
</feature>
<comment type="similarity">
    <text evidence="2">Belongs to the FKBP-type PPIase family.</text>
</comment>
<dbReference type="GO" id="GO:0003755">
    <property type="term" value="F:peptidyl-prolyl cis-trans isomerase activity"/>
    <property type="evidence" value="ECO:0007669"/>
    <property type="project" value="UniProtKB-KW"/>
</dbReference>
<dbReference type="PANTHER" id="PTHR43811">
    <property type="entry name" value="FKBP-TYPE PEPTIDYL-PROLYL CIS-TRANS ISOMERASE FKPA"/>
    <property type="match status" value="1"/>
</dbReference>
<evidence type="ECO:0000259" key="9">
    <source>
        <dbReference type="PROSITE" id="PS50059"/>
    </source>
</evidence>
<accession>A0A9X2K0M3</accession>
<comment type="caution">
    <text evidence="10">The sequence shown here is derived from an EMBL/GenBank/DDBJ whole genome shotgun (WGS) entry which is preliminary data.</text>
</comment>
<organism evidence="10 11">
    <name type="scientific">Nonomuraea thailandensis</name>
    <dbReference type="NCBI Taxonomy" id="1188745"/>
    <lineage>
        <taxon>Bacteria</taxon>
        <taxon>Bacillati</taxon>
        <taxon>Actinomycetota</taxon>
        <taxon>Actinomycetes</taxon>
        <taxon>Streptosporangiales</taxon>
        <taxon>Streptosporangiaceae</taxon>
        <taxon>Nonomuraea</taxon>
    </lineage>
</organism>
<keyword evidence="5 6" id="KW-0413">Isomerase</keyword>
<comment type="catalytic activity">
    <reaction evidence="1 6">
        <text>[protein]-peptidylproline (omega=180) = [protein]-peptidylproline (omega=0)</text>
        <dbReference type="Rhea" id="RHEA:16237"/>
        <dbReference type="Rhea" id="RHEA-COMP:10747"/>
        <dbReference type="Rhea" id="RHEA-COMP:10748"/>
        <dbReference type="ChEBI" id="CHEBI:83833"/>
        <dbReference type="ChEBI" id="CHEBI:83834"/>
        <dbReference type="EC" id="5.2.1.8"/>
    </reaction>
</comment>
<evidence type="ECO:0000256" key="7">
    <source>
        <dbReference type="SAM" id="MobiDB-lite"/>
    </source>
</evidence>
<sequence length="322" mass="32861">MRRAQAVLAAVPLILFAAACGSDNGATPGATTGATTSASASTAAGAPSGVKVTGNVGAKPTVTFPSGSPATKSSYEVIQAGDGTGVKAGDRVIVNLTVYNWDGKGNAVAGSSYDTKAPETIAVNEQLPQVLQEGFTKVKHGGRLLAVLANDSVAQQQATTPAEPTKVFVFDVVGTQPAALKAATGKETGESIKGVKVDNPGGEKAPTLTTKTDEKASKELVVKTIIQGTGAKAQANQTLVVHYTGKIWGTDQQFDSSWERGQPAEFPLAQVIQGWQKGLAGVPVGSRVVMSIPPDLGYGSQAQQGIPANSTLVFVVDVLGAY</sequence>
<evidence type="ECO:0000256" key="2">
    <source>
        <dbReference type="ARBA" id="ARBA00006577"/>
    </source>
</evidence>
<feature type="domain" description="PPIase FKBP-type" evidence="9">
    <location>
        <begin position="236"/>
        <end position="322"/>
    </location>
</feature>
<feature type="chain" id="PRO_5040804661" description="peptidylprolyl isomerase" evidence="8">
    <location>
        <begin position="20"/>
        <end position="322"/>
    </location>
</feature>
<evidence type="ECO:0000313" key="10">
    <source>
        <dbReference type="EMBL" id="MCP2355434.1"/>
    </source>
</evidence>
<dbReference type="EC" id="5.2.1.8" evidence="3 6"/>
<evidence type="ECO:0000256" key="3">
    <source>
        <dbReference type="ARBA" id="ARBA00013194"/>
    </source>
</evidence>
<dbReference type="EMBL" id="JAMZEB010000002">
    <property type="protein sequence ID" value="MCP2355434.1"/>
    <property type="molecule type" value="Genomic_DNA"/>
</dbReference>
<evidence type="ECO:0000256" key="8">
    <source>
        <dbReference type="SAM" id="SignalP"/>
    </source>
</evidence>
<dbReference type="PROSITE" id="PS51257">
    <property type="entry name" value="PROKAR_LIPOPROTEIN"/>
    <property type="match status" value="1"/>
</dbReference>
<dbReference type="Pfam" id="PF00254">
    <property type="entry name" value="FKBP_C"/>
    <property type="match status" value="1"/>
</dbReference>
<evidence type="ECO:0000256" key="6">
    <source>
        <dbReference type="PROSITE-ProRule" id="PRU00277"/>
    </source>
</evidence>
<evidence type="ECO:0000256" key="1">
    <source>
        <dbReference type="ARBA" id="ARBA00000971"/>
    </source>
</evidence>
<dbReference type="Proteomes" id="UP001139648">
    <property type="component" value="Unassembled WGS sequence"/>
</dbReference>
<keyword evidence="11" id="KW-1185">Reference proteome</keyword>
<dbReference type="SUPFAM" id="SSF54534">
    <property type="entry name" value="FKBP-like"/>
    <property type="match status" value="2"/>
</dbReference>
<feature type="signal peptide" evidence="8">
    <location>
        <begin position="1"/>
        <end position="19"/>
    </location>
</feature>
<evidence type="ECO:0000313" key="11">
    <source>
        <dbReference type="Proteomes" id="UP001139648"/>
    </source>
</evidence>
<dbReference type="AlphaFoldDB" id="A0A9X2K0M3"/>
<dbReference type="Gene3D" id="3.10.50.40">
    <property type="match status" value="2"/>
</dbReference>
<keyword evidence="4 6" id="KW-0697">Rotamase</keyword>
<dbReference type="InterPro" id="IPR001179">
    <property type="entry name" value="PPIase_FKBP_dom"/>
</dbReference>
<keyword evidence="8" id="KW-0732">Signal</keyword>
<dbReference type="PROSITE" id="PS50059">
    <property type="entry name" value="FKBP_PPIASE"/>
    <property type="match status" value="1"/>
</dbReference>
<dbReference type="RefSeq" id="WP_379498476.1">
    <property type="nucleotide sequence ID" value="NZ_JBHSUE010000132.1"/>
</dbReference>
<protein>
    <recommendedName>
        <fullName evidence="3 6">peptidylprolyl isomerase</fullName>
        <ecNumber evidence="3 6">5.2.1.8</ecNumber>
    </recommendedName>
</protein>
<dbReference type="InterPro" id="IPR046357">
    <property type="entry name" value="PPIase_dom_sf"/>
</dbReference>
<proteinExistence type="inferred from homology"/>
<reference evidence="10" key="1">
    <citation type="submission" date="2022-06" db="EMBL/GenBank/DDBJ databases">
        <title>Sequencing the genomes of 1000 actinobacteria strains.</title>
        <authorList>
            <person name="Klenk H.-P."/>
        </authorList>
    </citation>
    <scope>NUCLEOTIDE SEQUENCE</scope>
    <source>
        <strain evidence="10">DSM 46694</strain>
    </source>
</reference>
<name>A0A9X2K0M3_9ACTN</name>
<feature type="compositionally biased region" description="Low complexity" evidence="7">
    <location>
        <begin position="29"/>
        <end position="49"/>
    </location>
</feature>
<evidence type="ECO:0000256" key="4">
    <source>
        <dbReference type="ARBA" id="ARBA00023110"/>
    </source>
</evidence>